<dbReference type="AlphaFoldDB" id="A0A368Q6H0"/>
<organism evidence="1">
    <name type="scientific">Setaria italica</name>
    <name type="common">Foxtail millet</name>
    <name type="synonym">Panicum italicum</name>
    <dbReference type="NCBI Taxonomy" id="4555"/>
    <lineage>
        <taxon>Eukaryota</taxon>
        <taxon>Viridiplantae</taxon>
        <taxon>Streptophyta</taxon>
        <taxon>Embryophyta</taxon>
        <taxon>Tracheophyta</taxon>
        <taxon>Spermatophyta</taxon>
        <taxon>Magnoliopsida</taxon>
        <taxon>Liliopsida</taxon>
        <taxon>Poales</taxon>
        <taxon>Poaceae</taxon>
        <taxon>PACMAD clade</taxon>
        <taxon>Panicoideae</taxon>
        <taxon>Panicodae</taxon>
        <taxon>Paniceae</taxon>
        <taxon>Cenchrinae</taxon>
        <taxon>Setaria</taxon>
    </lineage>
</organism>
<evidence type="ECO:0000313" key="1">
    <source>
        <dbReference type="EMBL" id="RCV13617.1"/>
    </source>
</evidence>
<dbReference type="EMBL" id="CM003529">
    <property type="protein sequence ID" value="RCV13617.1"/>
    <property type="molecule type" value="Genomic_DNA"/>
</dbReference>
<reference evidence="1" key="1">
    <citation type="journal article" date="2012" name="Nat. Biotechnol.">
        <title>Reference genome sequence of the model plant Setaria.</title>
        <authorList>
            <person name="Bennetzen J.L."/>
            <person name="Schmutz J."/>
            <person name="Wang H."/>
            <person name="Percifield R."/>
            <person name="Hawkins J."/>
            <person name="Pontaroli A.C."/>
            <person name="Estep M."/>
            <person name="Feng L."/>
            <person name="Vaughn J.N."/>
            <person name="Grimwood J."/>
            <person name="Jenkins J."/>
            <person name="Barry K."/>
            <person name="Lindquist E."/>
            <person name="Hellsten U."/>
            <person name="Deshpande S."/>
            <person name="Wang X."/>
            <person name="Wu X."/>
            <person name="Mitros T."/>
            <person name="Triplett J."/>
            <person name="Yang X."/>
            <person name="Ye C.Y."/>
            <person name="Mauro-Herrera M."/>
            <person name="Wang L."/>
            <person name="Li P."/>
            <person name="Sharma M."/>
            <person name="Sharma R."/>
            <person name="Ronald P.C."/>
            <person name="Panaud O."/>
            <person name="Kellogg E.A."/>
            <person name="Brutnell T.P."/>
            <person name="Doust A.N."/>
            <person name="Tuskan G.A."/>
            <person name="Rokhsar D."/>
            <person name="Devos K.M."/>
        </authorList>
    </citation>
    <scope>NUCLEOTIDE SEQUENCE [LARGE SCALE GENOMIC DNA]</scope>
    <source>
        <strain evidence="1">Yugu1</strain>
    </source>
</reference>
<proteinExistence type="predicted"/>
<gene>
    <name evidence="1" type="ORF">SETIT_2G360000v2</name>
</gene>
<sequence>MVLARTPHPPSTTANLQRAWRRRRSSQWHLWRCSPRRCRCREASLKPWLGDAAGMCGDDTRGDERRGGARRHGHHPLRVLYREVDQCLLVPWSATDSPSPPHDSTDLSVAFCF</sequence>
<protein>
    <submittedName>
        <fullName evidence="1">Uncharacterized protein</fullName>
    </submittedName>
</protein>
<accession>A0A368Q6H0</accession>
<name>A0A368Q6H0_SETIT</name>
<reference evidence="1" key="2">
    <citation type="submission" date="2015-07" db="EMBL/GenBank/DDBJ databases">
        <authorList>
            <person name="Noorani M."/>
        </authorList>
    </citation>
    <scope>NUCLEOTIDE SEQUENCE</scope>
    <source>
        <strain evidence="1">Yugu1</strain>
    </source>
</reference>